<dbReference type="PANTHER" id="PTHR13138:SF3">
    <property type="entry name" value="CD2 ANTIGEN CYTOPLASMIC TAIL-BINDING PROTEIN 2"/>
    <property type="match status" value="1"/>
</dbReference>
<dbReference type="SUPFAM" id="SSF55277">
    <property type="entry name" value="GYF domain"/>
    <property type="match status" value="1"/>
</dbReference>
<feature type="compositionally biased region" description="Basic and acidic residues" evidence="1">
    <location>
        <begin position="20"/>
        <end position="31"/>
    </location>
</feature>
<protein>
    <recommendedName>
        <fullName evidence="2">GYF domain-containing protein</fullName>
    </recommendedName>
</protein>
<dbReference type="InterPro" id="IPR003169">
    <property type="entry name" value="GYF"/>
</dbReference>
<feature type="compositionally biased region" description="Basic and acidic residues" evidence="1">
    <location>
        <begin position="153"/>
        <end position="163"/>
    </location>
</feature>
<accession>A0ABQ9F4S3</accession>
<name>A0ABQ9F4S3_TEGGR</name>
<dbReference type="Proteomes" id="UP001217089">
    <property type="component" value="Unassembled WGS sequence"/>
</dbReference>
<evidence type="ECO:0000313" key="3">
    <source>
        <dbReference type="EMBL" id="KAJ8312379.1"/>
    </source>
</evidence>
<dbReference type="CDD" id="cd00072">
    <property type="entry name" value="GYF"/>
    <property type="match status" value="1"/>
</dbReference>
<dbReference type="InterPro" id="IPR035445">
    <property type="entry name" value="GYF-like_dom_sf"/>
</dbReference>
<feature type="region of interest" description="Disordered" evidence="1">
    <location>
        <begin position="1"/>
        <end position="40"/>
    </location>
</feature>
<dbReference type="EMBL" id="JARBDR010000440">
    <property type="protein sequence ID" value="KAJ8312379.1"/>
    <property type="molecule type" value="Genomic_DNA"/>
</dbReference>
<dbReference type="PROSITE" id="PS50829">
    <property type="entry name" value="GYF"/>
    <property type="match status" value="1"/>
</dbReference>
<sequence length="325" mass="37770">MSKRKVQFQQESGDTGGGDQTRRFKEKHSLDSDEEDDVEQYDVLEDDDIEAPTLLSLECQRTYAQIHIAGYLPSEIRDNWMDNIDWVKIKEQPKTNKMEESSDEEQEEVDKKSIYKEMLSLLKPGESIVKALRRLGGKGGKTQSASQRWKKQKTQETDPQKIQEKENMLKLTGLADSLLQDGDMEVYELTYEKITYELKQLEGKTEISSNIPKDIDDDDALDMFAENFDKKDNPKSETIVEKEKDKNDDKNNSSEKEESDDKSDEVMWLYKWENTDDAEIHGPYSSSQMLQWTEENYFPDGVFCKKANADGQFYSSKRIDFDLYT</sequence>
<dbReference type="PANTHER" id="PTHR13138">
    <property type="entry name" value="PROTEIN LIN1"/>
    <property type="match status" value="1"/>
</dbReference>
<dbReference type="Gene3D" id="3.30.1490.40">
    <property type="match status" value="1"/>
</dbReference>
<organism evidence="3 4">
    <name type="scientific">Tegillarca granosa</name>
    <name type="common">Malaysian cockle</name>
    <name type="synonym">Anadara granosa</name>
    <dbReference type="NCBI Taxonomy" id="220873"/>
    <lineage>
        <taxon>Eukaryota</taxon>
        <taxon>Metazoa</taxon>
        <taxon>Spiralia</taxon>
        <taxon>Lophotrochozoa</taxon>
        <taxon>Mollusca</taxon>
        <taxon>Bivalvia</taxon>
        <taxon>Autobranchia</taxon>
        <taxon>Pteriomorphia</taxon>
        <taxon>Arcoida</taxon>
        <taxon>Arcoidea</taxon>
        <taxon>Arcidae</taxon>
        <taxon>Tegillarca</taxon>
    </lineage>
</organism>
<gene>
    <name evidence="3" type="ORF">KUTeg_009752</name>
</gene>
<comment type="caution">
    <text evidence="3">The sequence shown here is derived from an EMBL/GenBank/DDBJ whole genome shotgun (WGS) entry which is preliminary data.</text>
</comment>
<dbReference type="Pfam" id="PF02213">
    <property type="entry name" value="GYF"/>
    <property type="match status" value="1"/>
</dbReference>
<feature type="domain" description="GYF" evidence="2">
    <location>
        <begin position="265"/>
        <end position="322"/>
    </location>
</feature>
<reference evidence="3 4" key="1">
    <citation type="submission" date="2022-12" db="EMBL/GenBank/DDBJ databases">
        <title>Chromosome-level genome of Tegillarca granosa.</title>
        <authorList>
            <person name="Kim J."/>
        </authorList>
    </citation>
    <scope>NUCLEOTIDE SEQUENCE [LARGE SCALE GENOMIC DNA]</scope>
    <source>
        <strain evidence="3">Teg-2019</strain>
        <tissue evidence="3">Adductor muscle</tissue>
    </source>
</reference>
<dbReference type="InterPro" id="IPR039905">
    <property type="entry name" value="CD2BP2/Lin1"/>
</dbReference>
<evidence type="ECO:0000256" key="1">
    <source>
        <dbReference type="SAM" id="MobiDB-lite"/>
    </source>
</evidence>
<evidence type="ECO:0000313" key="4">
    <source>
        <dbReference type="Proteomes" id="UP001217089"/>
    </source>
</evidence>
<feature type="region of interest" description="Disordered" evidence="1">
    <location>
        <begin position="226"/>
        <end position="264"/>
    </location>
</feature>
<keyword evidence="4" id="KW-1185">Reference proteome</keyword>
<feature type="compositionally biased region" description="Basic and acidic residues" evidence="1">
    <location>
        <begin position="227"/>
        <end position="256"/>
    </location>
</feature>
<proteinExistence type="predicted"/>
<evidence type="ECO:0000259" key="2">
    <source>
        <dbReference type="PROSITE" id="PS50829"/>
    </source>
</evidence>
<feature type="region of interest" description="Disordered" evidence="1">
    <location>
        <begin position="134"/>
        <end position="163"/>
    </location>
</feature>
<dbReference type="SMART" id="SM00444">
    <property type="entry name" value="GYF"/>
    <property type="match status" value="1"/>
</dbReference>